<sequence length="900" mass="97548">MKPSIITCSLLIIFLLFTSTISANTFKAYITPSFSASFLKFIDDSGTFLTSPNGTFKAAIFNPGAQQTSFYLCIIHVASSTITWSANRNRAVSNSGLMNLTLKGITISDKNGNNNPVWSTPPLRSQVDRLVLTDMGNLILLDPSNVSLWESFRYPTDTIVIGQRLSVGSSLSSSSSDSDLSPGNYNLTITSSDAILQWFGQTYWKLSMDTKAYKNSLSTVEYMAVNTTGFYLFGSDGTVPVYLVTLPVSNFRVATLDNYGHFIIKSFSFGTGWKQEFVGPDDGCGTPLACGRVGLCTDYDDPSSSSSSSSSSSPVCSCPQNFRVGSGNSGGCVPSNGSYSLPFSCNNNQSNSSLVVPSFLSLGNGLDYFHNIYSDPVMDSVDLSSCQDQCSKNCSCLGVFYRNSSGSCYVIENELGSILSSNNGANQDMFGFIKVSLGSTTTNDGTRDGETSQDGSGQFPVAAAVLLPVTGSTLLVAFLFFWWRRSIKSSKRQDMNKFGKTNNNNNPHSSGDLDAFYIPGLPRRFDYEELEKATDDFKTLIGSGGFGTVYKGVLSDNAVVAVKKIVNIGVQGKKDFCTEIAVIGNIHHVNLVKLKGFCVQGRHRFLVYEYMNRGSLDRTLFGGGPPLEWQERYDVALGTARGLAYLHAGCEHKIIHCDIKPENILLHDHFQAKISDFGLSKLLSPEQSGLFTTMRGTRGYLAPEWLTNSAITEKTDVYSFGMVLLELISGRKNCYFKSRSHSVDEDSNSGGRGGGGGGHNSSSSSMPGLIYFPLLALEKHEEGSYMDLADPRLEGRVTNEEVEKLVRIALCCVHEEPALRPNMAAVVGMLEGGTALPQPRIESLNFLRFYGRRFTEASMIAEENDENGGTPQGNSSSVTSGGSQVALVSYISSQSISGPR</sequence>
<dbReference type="InterPro" id="IPR001480">
    <property type="entry name" value="Bulb-type_lectin_dom"/>
</dbReference>
<dbReference type="CDD" id="cd14066">
    <property type="entry name" value="STKc_IRAK"/>
    <property type="match status" value="1"/>
</dbReference>
<dbReference type="Pfam" id="PF01453">
    <property type="entry name" value="B_lectin"/>
    <property type="match status" value="1"/>
</dbReference>
<dbReference type="InterPro" id="IPR008271">
    <property type="entry name" value="Ser/Thr_kinase_AS"/>
</dbReference>
<evidence type="ECO:0000256" key="14">
    <source>
        <dbReference type="PROSITE-ProRule" id="PRU10141"/>
    </source>
</evidence>
<feature type="domain" description="Bulb-type lectin" evidence="19">
    <location>
        <begin position="34"/>
        <end position="153"/>
    </location>
</feature>
<dbReference type="SUPFAM" id="SSF51110">
    <property type="entry name" value="alpha-D-mannose-specific plant lectins"/>
    <property type="match status" value="1"/>
</dbReference>
<evidence type="ECO:0000313" key="21">
    <source>
        <dbReference type="EMBL" id="MED6210476.1"/>
    </source>
</evidence>
<dbReference type="PROSITE" id="PS50948">
    <property type="entry name" value="PAN"/>
    <property type="match status" value="1"/>
</dbReference>
<dbReference type="PROSITE" id="PS00108">
    <property type="entry name" value="PROTEIN_KINASE_ST"/>
    <property type="match status" value="1"/>
</dbReference>
<organism evidence="21 22">
    <name type="scientific">Stylosanthes scabra</name>
    <dbReference type="NCBI Taxonomy" id="79078"/>
    <lineage>
        <taxon>Eukaryota</taxon>
        <taxon>Viridiplantae</taxon>
        <taxon>Streptophyta</taxon>
        <taxon>Embryophyta</taxon>
        <taxon>Tracheophyta</taxon>
        <taxon>Spermatophyta</taxon>
        <taxon>Magnoliopsida</taxon>
        <taxon>eudicotyledons</taxon>
        <taxon>Gunneridae</taxon>
        <taxon>Pentapetalae</taxon>
        <taxon>rosids</taxon>
        <taxon>fabids</taxon>
        <taxon>Fabales</taxon>
        <taxon>Fabaceae</taxon>
        <taxon>Papilionoideae</taxon>
        <taxon>50 kb inversion clade</taxon>
        <taxon>dalbergioids sensu lato</taxon>
        <taxon>Dalbergieae</taxon>
        <taxon>Pterocarpus clade</taxon>
        <taxon>Stylosanthes</taxon>
    </lineage>
</organism>
<dbReference type="Gene3D" id="2.90.10.30">
    <property type="match status" value="1"/>
</dbReference>
<dbReference type="PIRSF" id="PIRSF000641">
    <property type="entry name" value="SRK"/>
    <property type="match status" value="1"/>
</dbReference>
<dbReference type="SMART" id="SM00108">
    <property type="entry name" value="B_lectin"/>
    <property type="match status" value="1"/>
</dbReference>
<keyword evidence="2 13" id="KW-0723">Serine/threonine-protein kinase</keyword>
<evidence type="ECO:0000256" key="9">
    <source>
        <dbReference type="ARBA" id="ARBA00022989"/>
    </source>
</evidence>
<keyword evidence="12" id="KW-0325">Glycoprotein</keyword>
<evidence type="ECO:0000313" key="22">
    <source>
        <dbReference type="Proteomes" id="UP001341840"/>
    </source>
</evidence>
<gene>
    <name evidence="21" type="ORF">PIB30_064473</name>
</gene>
<evidence type="ECO:0000256" key="4">
    <source>
        <dbReference type="ARBA" id="ARBA00022692"/>
    </source>
</evidence>
<keyword evidence="22" id="KW-1185">Reference proteome</keyword>
<feature type="domain" description="Apple" evidence="20">
    <location>
        <begin position="345"/>
        <end position="434"/>
    </location>
</feature>
<evidence type="ECO:0000256" key="13">
    <source>
        <dbReference type="PIRNR" id="PIRNR000641"/>
    </source>
</evidence>
<keyword evidence="11" id="KW-1015">Disulfide bond</keyword>
<dbReference type="PROSITE" id="PS50927">
    <property type="entry name" value="BULB_LECTIN"/>
    <property type="match status" value="1"/>
</dbReference>
<dbReference type="SMART" id="SM00220">
    <property type="entry name" value="S_TKc"/>
    <property type="match status" value="1"/>
</dbReference>
<evidence type="ECO:0000259" key="18">
    <source>
        <dbReference type="PROSITE" id="PS50011"/>
    </source>
</evidence>
<dbReference type="InterPro" id="IPR036426">
    <property type="entry name" value="Bulb-type_lectin_dom_sf"/>
</dbReference>
<dbReference type="InterPro" id="IPR017441">
    <property type="entry name" value="Protein_kinase_ATP_BS"/>
</dbReference>
<proteinExistence type="inferred from homology"/>
<dbReference type="InterPro" id="IPR003609">
    <property type="entry name" value="Pan_app"/>
</dbReference>
<dbReference type="Proteomes" id="UP001341840">
    <property type="component" value="Unassembled WGS sequence"/>
</dbReference>
<feature type="signal peptide" evidence="17">
    <location>
        <begin position="1"/>
        <end position="23"/>
    </location>
</feature>
<comment type="caution">
    <text evidence="21">The sequence shown here is derived from an EMBL/GenBank/DDBJ whole genome shotgun (WGS) entry which is preliminary data.</text>
</comment>
<name>A0ABU6YM10_9FABA</name>
<feature type="transmembrane region" description="Helical" evidence="16">
    <location>
        <begin position="461"/>
        <end position="483"/>
    </location>
</feature>
<dbReference type="PROSITE" id="PS50011">
    <property type="entry name" value="PROTEIN_KINASE_DOM"/>
    <property type="match status" value="1"/>
</dbReference>
<dbReference type="PANTHER" id="PTHR47974">
    <property type="entry name" value="OS07G0415500 PROTEIN"/>
    <property type="match status" value="1"/>
</dbReference>
<dbReference type="InterPro" id="IPR000719">
    <property type="entry name" value="Prot_kinase_dom"/>
</dbReference>
<dbReference type="CDD" id="cd00028">
    <property type="entry name" value="B_lectin"/>
    <property type="match status" value="1"/>
</dbReference>
<evidence type="ECO:0000256" key="6">
    <source>
        <dbReference type="ARBA" id="ARBA00022741"/>
    </source>
</evidence>
<evidence type="ECO:0000256" key="16">
    <source>
        <dbReference type="SAM" id="Phobius"/>
    </source>
</evidence>
<keyword evidence="4 16" id="KW-0812">Transmembrane</keyword>
<evidence type="ECO:0000256" key="10">
    <source>
        <dbReference type="ARBA" id="ARBA00023136"/>
    </source>
</evidence>
<comment type="catalytic activity">
    <reaction evidence="13">
        <text>L-threonyl-[protein] + ATP = O-phospho-L-threonyl-[protein] + ADP + H(+)</text>
        <dbReference type="Rhea" id="RHEA:46608"/>
        <dbReference type="Rhea" id="RHEA-COMP:11060"/>
        <dbReference type="Rhea" id="RHEA-COMP:11605"/>
        <dbReference type="ChEBI" id="CHEBI:15378"/>
        <dbReference type="ChEBI" id="CHEBI:30013"/>
        <dbReference type="ChEBI" id="CHEBI:30616"/>
        <dbReference type="ChEBI" id="CHEBI:61977"/>
        <dbReference type="ChEBI" id="CHEBI:456216"/>
        <dbReference type="EC" id="2.7.11.1"/>
    </reaction>
</comment>
<feature type="region of interest" description="Disordered" evidence="15">
    <location>
        <begin position="741"/>
        <end position="764"/>
    </location>
</feature>
<feature type="binding site" evidence="14">
    <location>
        <position position="564"/>
    </location>
    <ligand>
        <name>ATP</name>
        <dbReference type="ChEBI" id="CHEBI:30616"/>
    </ligand>
</feature>
<evidence type="ECO:0000256" key="8">
    <source>
        <dbReference type="ARBA" id="ARBA00022840"/>
    </source>
</evidence>
<evidence type="ECO:0000256" key="17">
    <source>
        <dbReference type="SAM" id="SignalP"/>
    </source>
</evidence>
<evidence type="ECO:0000259" key="20">
    <source>
        <dbReference type="PROSITE" id="PS50948"/>
    </source>
</evidence>
<evidence type="ECO:0000256" key="11">
    <source>
        <dbReference type="ARBA" id="ARBA00023157"/>
    </source>
</evidence>
<evidence type="ECO:0000256" key="3">
    <source>
        <dbReference type="ARBA" id="ARBA00022679"/>
    </source>
</evidence>
<feature type="chain" id="PRO_5047220533" description="Receptor-like serine/threonine-protein kinase" evidence="17">
    <location>
        <begin position="24"/>
        <end position="900"/>
    </location>
</feature>
<dbReference type="Pfam" id="PF00069">
    <property type="entry name" value="Pkinase"/>
    <property type="match status" value="1"/>
</dbReference>
<evidence type="ECO:0000256" key="15">
    <source>
        <dbReference type="SAM" id="MobiDB-lite"/>
    </source>
</evidence>
<keyword evidence="10 16" id="KW-0472">Membrane</keyword>
<feature type="domain" description="Protein kinase" evidence="18">
    <location>
        <begin position="535"/>
        <end position="841"/>
    </location>
</feature>
<evidence type="ECO:0000256" key="12">
    <source>
        <dbReference type="ARBA" id="ARBA00023180"/>
    </source>
</evidence>
<feature type="compositionally biased region" description="Gly residues" evidence="15">
    <location>
        <begin position="750"/>
        <end position="759"/>
    </location>
</feature>
<keyword evidence="5 17" id="KW-0732">Signal</keyword>
<dbReference type="Gene3D" id="3.30.200.20">
    <property type="entry name" value="Phosphorylase Kinase, domain 1"/>
    <property type="match status" value="1"/>
</dbReference>
<dbReference type="EMBL" id="JASCZI010242284">
    <property type="protein sequence ID" value="MED6210476.1"/>
    <property type="molecule type" value="Genomic_DNA"/>
</dbReference>
<dbReference type="PANTHER" id="PTHR47974:SF27">
    <property type="entry name" value="RECEPTOR-LIKE SERINE_THREONINE-PROTEIN KINASE"/>
    <property type="match status" value="1"/>
</dbReference>
<dbReference type="Gene3D" id="1.10.510.10">
    <property type="entry name" value="Transferase(Phosphotransferase) domain 1"/>
    <property type="match status" value="1"/>
</dbReference>
<evidence type="ECO:0000259" key="19">
    <source>
        <dbReference type="PROSITE" id="PS50927"/>
    </source>
</evidence>
<keyword evidence="6 13" id="KW-0547">Nucleotide-binding</keyword>
<dbReference type="PROSITE" id="PS00107">
    <property type="entry name" value="PROTEIN_KINASE_ATP"/>
    <property type="match status" value="1"/>
</dbReference>
<evidence type="ECO:0000256" key="2">
    <source>
        <dbReference type="ARBA" id="ARBA00022527"/>
    </source>
</evidence>
<reference evidence="21 22" key="1">
    <citation type="journal article" date="2023" name="Plants (Basel)">
        <title>Bridging the Gap: Combining Genomics and Transcriptomics Approaches to Understand Stylosanthes scabra, an Orphan Legume from the Brazilian Caatinga.</title>
        <authorList>
            <person name="Ferreira-Neto J.R.C."/>
            <person name="da Silva M.D."/>
            <person name="Binneck E."/>
            <person name="de Melo N.F."/>
            <person name="da Silva R.H."/>
            <person name="de Melo A.L.T.M."/>
            <person name="Pandolfi V."/>
            <person name="Bustamante F.O."/>
            <person name="Brasileiro-Vidal A.C."/>
            <person name="Benko-Iseppon A.M."/>
        </authorList>
    </citation>
    <scope>NUCLEOTIDE SEQUENCE [LARGE SCALE GENOMIC DNA]</scope>
    <source>
        <tissue evidence="21">Leaves</tissue>
    </source>
</reference>
<evidence type="ECO:0000256" key="7">
    <source>
        <dbReference type="ARBA" id="ARBA00022777"/>
    </source>
</evidence>
<keyword evidence="9 16" id="KW-1133">Transmembrane helix</keyword>
<comment type="subcellular location">
    <subcellularLocation>
        <location evidence="1">Membrane</location>
        <topology evidence="1">Single-pass membrane protein</topology>
    </subcellularLocation>
</comment>
<keyword evidence="7 13" id="KW-0418">Kinase</keyword>
<dbReference type="InterPro" id="IPR024171">
    <property type="entry name" value="SRK-like_kinase"/>
</dbReference>
<dbReference type="EC" id="2.7.11.1" evidence="13"/>
<dbReference type="InterPro" id="IPR011009">
    <property type="entry name" value="Kinase-like_dom_sf"/>
</dbReference>
<comment type="similarity">
    <text evidence="13">Belongs to the protein kinase superfamily. Ser/Thr protein kinase family.</text>
</comment>
<evidence type="ECO:0000256" key="1">
    <source>
        <dbReference type="ARBA" id="ARBA00004167"/>
    </source>
</evidence>
<dbReference type="SUPFAM" id="SSF56112">
    <property type="entry name" value="Protein kinase-like (PK-like)"/>
    <property type="match status" value="1"/>
</dbReference>
<evidence type="ECO:0000256" key="5">
    <source>
        <dbReference type="ARBA" id="ARBA00022729"/>
    </source>
</evidence>
<keyword evidence="8 13" id="KW-0067">ATP-binding</keyword>
<comment type="catalytic activity">
    <reaction evidence="13">
        <text>L-seryl-[protein] + ATP = O-phospho-L-seryl-[protein] + ADP + H(+)</text>
        <dbReference type="Rhea" id="RHEA:17989"/>
        <dbReference type="Rhea" id="RHEA-COMP:9863"/>
        <dbReference type="Rhea" id="RHEA-COMP:11604"/>
        <dbReference type="ChEBI" id="CHEBI:15378"/>
        <dbReference type="ChEBI" id="CHEBI:29999"/>
        <dbReference type="ChEBI" id="CHEBI:30616"/>
        <dbReference type="ChEBI" id="CHEBI:83421"/>
        <dbReference type="ChEBI" id="CHEBI:456216"/>
        <dbReference type="EC" id="2.7.11.1"/>
    </reaction>
</comment>
<protein>
    <recommendedName>
        <fullName evidence="13">Receptor-like serine/threonine-protein kinase</fullName>
        <ecNumber evidence="13">2.7.11.1</ecNumber>
    </recommendedName>
</protein>
<keyword evidence="3 13" id="KW-0808">Transferase</keyword>
<accession>A0ABU6YM10</accession>